<comment type="caution">
    <text evidence="3">The sequence shown here is derived from an EMBL/GenBank/DDBJ whole genome shotgun (WGS) entry which is preliminary data.</text>
</comment>
<protein>
    <submittedName>
        <fullName evidence="3">Chromosome segregation ATPase</fullName>
    </submittedName>
</protein>
<evidence type="ECO:0000313" key="3">
    <source>
        <dbReference type="EMBL" id="CDF04648.1"/>
    </source>
</evidence>
<keyword evidence="1" id="KW-0175">Coiled coil</keyword>
<gene>
    <name evidence="3" type="ORF">BN715_00985</name>
</gene>
<name>R7MXU9_MEGEL</name>
<organism evidence="3">
    <name type="scientific">Megasphaera elsdenii CAG:570</name>
    <dbReference type="NCBI Taxonomy" id="1263087"/>
    <lineage>
        <taxon>Bacteria</taxon>
        <taxon>Bacillati</taxon>
        <taxon>Bacillota</taxon>
        <taxon>Negativicutes</taxon>
        <taxon>Veillonellales</taxon>
        <taxon>Veillonellaceae</taxon>
        <taxon>Megasphaera</taxon>
    </lineage>
</organism>
<accession>R7MXU9</accession>
<dbReference type="AlphaFoldDB" id="R7MXU9"/>
<feature type="coiled-coil region" evidence="1">
    <location>
        <begin position="175"/>
        <end position="267"/>
    </location>
</feature>
<dbReference type="Gene3D" id="3.40.50.300">
    <property type="entry name" value="P-loop containing nucleotide triphosphate hydrolases"/>
    <property type="match status" value="1"/>
</dbReference>
<evidence type="ECO:0000259" key="2">
    <source>
        <dbReference type="Pfam" id="PF10088"/>
    </source>
</evidence>
<dbReference type="Proteomes" id="UP000017908">
    <property type="component" value="Unassembled WGS sequence"/>
</dbReference>
<dbReference type="Pfam" id="PF10088">
    <property type="entry name" value="DUF2326"/>
    <property type="match status" value="1"/>
</dbReference>
<sequence length="546" mass="62726">MLTEISCSKLETQKHPTGTVHFHPGLNVVLGDSHGANSIGKSTMLLIIDFVFGGSSYVTSNAVSEVGHHEVFFTFHFDNQSFKFSRLTDNPTTIYYHKNDGTVEEETIAAYTQWLCQKYNMDYPGVSFRDTVSRFFRIYNKSKIDETRPLNIRESESNNDAINVLLCLFNHHDEIAFFQNTLKEAKDKYAAFRAAQKYNFIPSAITKQKDYTEAQSKLLKLRQEKEDLLSTSNSAVDAKEVKKANYINELKRELRDSRKKLEQKKSDIHLVDLNLQLGVQPTEADLNNLLTFFPNANIEKLTAIEKFHHKIQSILRNEMLQTKVNMEQELYRIQAKVDKVQARIERLKPSMAFSDEFLTTYSKLDREITTLETECNNFIELQNLSKIKSQAKDALEERTTLLLHQMEKQINDEMEKVSNFISHGKDNAPILRLLKSNSYTFETPRDTGTGTNYKGMLIYDLSILKLTPLPALAHDSLLFPNISDENLRQLLQLYASFKDKQIFIAFDRQDNLGPDTSKLLNSQAVIKLGPNDETLFGIQWGKKKES</sequence>
<dbReference type="EMBL" id="CBKE010000118">
    <property type="protein sequence ID" value="CDF04648.1"/>
    <property type="molecule type" value="Genomic_DNA"/>
</dbReference>
<evidence type="ECO:0000256" key="1">
    <source>
        <dbReference type="SAM" id="Coils"/>
    </source>
</evidence>
<proteinExistence type="predicted"/>
<dbReference type="InterPro" id="IPR018760">
    <property type="entry name" value="DUF2326"/>
</dbReference>
<reference evidence="3" key="1">
    <citation type="submission" date="2012-11" db="EMBL/GenBank/DDBJ databases">
        <title>Dependencies among metagenomic species, viruses, plasmids and units of genetic variation.</title>
        <authorList>
            <person name="Nielsen H.B."/>
            <person name="Almeida M."/>
            <person name="Juncker A.S."/>
            <person name="Rasmussen S."/>
            <person name="Li J."/>
            <person name="Sunagawa S."/>
            <person name="Plichta D."/>
            <person name="Gautier L."/>
            <person name="Le Chatelier E."/>
            <person name="Peletier E."/>
            <person name="Bonde I."/>
            <person name="Nielsen T."/>
            <person name="Manichanh C."/>
            <person name="Arumugam M."/>
            <person name="Batto J."/>
            <person name="Santos M.B.Q.D."/>
            <person name="Blom N."/>
            <person name="Borruel N."/>
            <person name="Burgdorf K.S."/>
            <person name="Boumezbeur F."/>
            <person name="Casellas F."/>
            <person name="Dore J."/>
            <person name="Guarner F."/>
            <person name="Hansen T."/>
            <person name="Hildebrand F."/>
            <person name="Kaas R.S."/>
            <person name="Kennedy S."/>
            <person name="Kristiansen K."/>
            <person name="Kultima J.R."/>
            <person name="Leonard P."/>
            <person name="Levenez F."/>
            <person name="Lund O."/>
            <person name="Moumen B."/>
            <person name="Le Paslier D."/>
            <person name="Pons N."/>
            <person name="Pedersen O."/>
            <person name="Prifti E."/>
            <person name="Qin J."/>
            <person name="Raes J."/>
            <person name="Tap J."/>
            <person name="Tims S."/>
            <person name="Ussery D.W."/>
            <person name="Yamada T."/>
            <person name="MetaHit consortium"/>
            <person name="Renault P."/>
            <person name="Sicheritz-Ponten T."/>
            <person name="Bork P."/>
            <person name="Wang J."/>
            <person name="Brunak S."/>
            <person name="Ehrlich S.D."/>
        </authorList>
    </citation>
    <scope>NUCLEOTIDE SEQUENCE [LARGE SCALE GENOMIC DNA]</scope>
</reference>
<dbReference type="InterPro" id="IPR027417">
    <property type="entry name" value="P-loop_NTPase"/>
</dbReference>
<feature type="domain" description="DUF2326" evidence="2">
    <location>
        <begin position="428"/>
        <end position="540"/>
    </location>
</feature>